<accession>A0A6G1KXM2</accession>
<proteinExistence type="predicted"/>
<dbReference type="GO" id="GO:0005506">
    <property type="term" value="F:iron ion binding"/>
    <property type="evidence" value="ECO:0007669"/>
    <property type="project" value="InterPro"/>
</dbReference>
<feature type="non-terminal residue" evidence="2">
    <location>
        <position position="1"/>
    </location>
</feature>
<gene>
    <name evidence="2" type="ORF">EJ03DRAFT_245293</name>
</gene>
<dbReference type="PRINTS" id="PR00385">
    <property type="entry name" value="P450"/>
</dbReference>
<reference evidence="2" key="1">
    <citation type="journal article" date="2020" name="Stud. Mycol.">
        <title>101 Dothideomycetes genomes: a test case for predicting lifestyles and emergence of pathogens.</title>
        <authorList>
            <person name="Haridas S."/>
            <person name="Albert R."/>
            <person name="Binder M."/>
            <person name="Bloem J."/>
            <person name="Labutti K."/>
            <person name="Salamov A."/>
            <person name="Andreopoulos B."/>
            <person name="Baker S."/>
            <person name="Barry K."/>
            <person name="Bills G."/>
            <person name="Bluhm B."/>
            <person name="Cannon C."/>
            <person name="Castanera R."/>
            <person name="Culley D."/>
            <person name="Daum C."/>
            <person name="Ezra D."/>
            <person name="Gonzalez J."/>
            <person name="Henrissat B."/>
            <person name="Kuo A."/>
            <person name="Liang C."/>
            <person name="Lipzen A."/>
            <person name="Lutzoni F."/>
            <person name="Magnuson J."/>
            <person name="Mondo S."/>
            <person name="Nolan M."/>
            <person name="Ohm R."/>
            <person name="Pangilinan J."/>
            <person name="Park H.-J."/>
            <person name="Ramirez L."/>
            <person name="Alfaro M."/>
            <person name="Sun H."/>
            <person name="Tritt A."/>
            <person name="Yoshinaga Y."/>
            <person name="Zwiers L.-H."/>
            <person name="Turgeon B."/>
            <person name="Goodwin S."/>
            <person name="Spatafora J."/>
            <person name="Crous P."/>
            <person name="Grigoriev I."/>
        </authorList>
    </citation>
    <scope>NUCLEOTIDE SEQUENCE</scope>
    <source>
        <strain evidence="2">CBS 116005</strain>
    </source>
</reference>
<dbReference type="InterPro" id="IPR001128">
    <property type="entry name" value="Cyt_P450"/>
</dbReference>
<dbReference type="GO" id="GO:0020037">
    <property type="term" value="F:heme binding"/>
    <property type="evidence" value="ECO:0007669"/>
    <property type="project" value="InterPro"/>
</dbReference>
<dbReference type="AlphaFoldDB" id="A0A6G1KXM2"/>
<dbReference type="InterPro" id="IPR002401">
    <property type="entry name" value="Cyt_P450_E_grp-I"/>
</dbReference>
<evidence type="ECO:0000313" key="2">
    <source>
        <dbReference type="EMBL" id="KAF2765375.1"/>
    </source>
</evidence>
<evidence type="ECO:0000256" key="1">
    <source>
        <dbReference type="PIRSR" id="PIRSR602401-1"/>
    </source>
</evidence>
<sequence>LLVAVAAIAFFIIKPLFAPKALRQLPSASPLAPFTTLWLVYHNWHGRRYLIVEEAHRKHGSAIRISPNQVSFSGPQAYKDIYGHGVPILKDIFYENLAGTTPAMADSTNKEIHSAKRRTLAGIFAAKNITAMEPKAQNATRDLLNAIDMKAHGKPVSAADVYPISNVSTGEFDLRPWLNMFSFDAFSDILWSLPFGFLKRGNDECLALGKDHKTTSVRAMQTFQTGVHFNTLCAQFAPALYRILRSIGQTMQIASRNNADHFTGMVRYRSVQRLTKQSVPSSVDIFSFMPTKASEKVPSPMTLSEIVAECTSFLNAGNDTTQISLTNTMFELAANPDKQHKLYDTLISHLPETSRPIASYTDLQHLPYLRACLDESLRVHPPVRFGLPRRTTGKGAMIAGHHIPGNVTVSSSVHTLHHDETLFRKPLTYLPERWLVDSAESSEEERKNLKDYVLPFTLGPRACIGRNLAYMEMSICLAALVMKFEFQI</sequence>
<keyword evidence="1" id="KW-0479">Metal-binding</keyword>
<dbReference type="PANTHER" id="PTHR24305">
    <property type="entry name" value="CYTOCHROME P450"/>
    <property type="match status" value="1"/>
</dbReference>
<dbReference type="InterPro" id="IPR036396">
    <property type="entry name" value="Cyt_P450_sf"/>
</dbReference>
<dbReference type="GO" id="GO:0016705">
    <property type="term" value="F:oxidoreductase activity, acting on paired donors, with incorporation or reduction of molecular oxygen"/>
    <property type="evidence" value="ECO:0007669"/>
    <property type="project" value="InterPro"/>
</dbReference>
<keyword evidence="3" id="KW-1185">Reference proteome</keyword>
<keyword evidence="1" id="KW-0408">Iron</keyword>
<dbReference type="PRINTS" id="PR00463">
    <property type="entry name" value="EP450I"/>
</dbReference>
<feature type="non-terminal residue" evidence="2">
    <location>
        <position position="488"/>
    </location>
</feature>
<name>A0A6G1KXM2_9PEZI</name>
<feature type="binding site" description="axial binding residue" evidence="1">
    <location>
        <position position="463"/>
    </location>
    <ligand>
        <name>heme</name>
        <dbReference type="ChEBI" id="CHEBI:30413"/>
    </ligand>
    <ligandPart>
        <name>Fe</name>
        <dbReference type="ChEBI" id="CHEBI:18248"/>
    </ligandPart>
</feature>
<organism evidence="2 3">
    <name type="scientific">Teratosphaeria nubilosa</name>
    <dbReference type="NCBI Taxonomy" id="161662"/>
    <lineage>
        <taxon>Eukaryota</taxon>
        <taxon>Fungi</taxon>
        <taxon>Dikarya</taxon>
        <taxon>Ascomycota</taxon>
        <taxon>Pezizomycotina</taxon>
        <taxon>Dothideomycetes</taxon>
        <taxon>Dothideomycetidae</taxon>
        <taxon>Mycosphaerellales</taxon>
        <taxon>Teratosphaeriaceae</taxon>
        <taxon>Teratosphaeria</taxon>
    </lineage>
</organism>
<dbReference type="OrthoDB" id="2789670at2759"/>
<keyword evidence="1" id="KW-0349">Heme</keyword>
<protein>
    <submittedName>
        <fullName evidence="2">Cytochrome P450</fullName>
    </submittedName>
</protein>
<dbReference type="Pfam" id="PF00067">
    <property type="entry name" value="p450"/>
    <property type="match status" value="1"/>
</dbReference>
<evidence type="ECO:0000313" key="3">
    <source>
        <dbReference type="Proteomes" id="UP000799436"/>
    </source>
</evidence>
<dbReference type="Proteomes" id="UP000799436">
    <property type="component" value="Unassembled WGS sequence"/>
</dbReference>
<dbReference type="SUPFAM" id="SSF48264">
    <property type="entry name" value="Cytochrome P450"/>
    <property type="match status" value="1"/>
</dbReference>
<dbReference type="Gene3D" id="1.10.630.10">
    <property type="entry name" value="Cytochrome P450"/>
    <property type="match status" value="1"/>
</dbReference>
<dbReference type="PANTHER" id="PTHR24305:SF172">
    <property type="entry name" value="P450, PUTATIVE (EUROFUNG)-RELATED"/>
    <property type="match status" value="1"/>
</dbReference>
<comment type="cofactor">
    <cofactor evidence="1">
        <name>heme</name>
        <dbReference type="ChEBI" id="CHEBI:30413"/>
    </cofactor>
</comment>
<dbReference type="InterPro" id="IPR050121">
    <property type="entry name" value="Cytochrome_P450_monoxygenase"/>
</dbReference>
<dbReference type="GO" id="GO:0004497">
    <property type="term" value="F:monooxygenase activity"/>
    <property type="evidence" value="ECO:0007669"/>
    <property type="project" value="InterPro"/>
</dbReference>
<dbReference type="EMBL" id="ML995893">
    <property type="protein sequence ID" value="KAF2765375.1"/>
    <property type="molecule type" value="Genomic_DNA"/>
</dbReference>